<dbReference type="Proteomes" id="UP001603013">
    <property type="component" value="Unassembled WGS sequence"/>
</dbReference>
<dbReference type="PANTHER" id="PTHR11102">
    <property type="entry name" value="SEL-1-LIKE PROTEIN"/>
    <property type="match status" value="1"/>
</dbReference>
<accession>A0ABW6YLM6</accession>
<dbReference type="Pfam" id="PF08238">
    <property type="entry name" value="Sel1"/>
    <property type="match status" value="5"/>
</dbReference>
<gene>
    <name evidence="1" type="ORF">ACF05T_31905</name>
</gene>
<protein>
    <submittedName>
        <fullName evidence="1">Tetratricopeptide repeat protein</fullName>
    </submittedName>
</protein>
<organism evidence="1 2">
    <name type="scientific">Streptomyces lateritius</name>
    <dbReference type="NCBI Taxonomy" id="67313"/>
    <lineage>
        <taxon>Bacteria</taxon>
        <taxon>Bacillati</taxon>
        <taxon>Actinomycetota</taxon>
        <taxon>Actinomycetes</taxon>
        <taxon>Kitasatosporales</taxon>
        <taxon>Streptomycetaceae</taxon>
        <taxon>Streptomyces</taxon>
    </lineage>
</organism>
<keyword evidence="2" id="KW-1185">Reference proteome</keyword>
<name>A0ABW6YLM6_9ACTN</name>
<reference evidence="1 2" key="1">
    <citation type="submission" date="2024-10" db="EMBL/GenBank/DDBJ databases">
        <title>The Natural Products Discovery Center: Release of the First 8490 Sequenced Strains for Exploring Actinobacteria Biosynthetic Diversity.</title>
        <authorList>
            <person name="Kalkreuter E."/>
            <person name="Kautsar S.A."/>
            <person name="Yang D."/>
            <person name="Bader C.D."/>
            <person name="Teijaro C.N."/>
            <person name="Fluegel L."/>
            <person name="Davis C.M."/>
            <person name="Simpson J.R."/>
            <person name="Lauterbach L."/>
            <person name="Steele A.D."/>
            <person name="Gui C."/>
            <person name="Meng S."/>
            <person name="Li G."/>
            <person name="Viehrig K."/>
            <person name="Ye F."/>
            <person name="Su P."/>
            <person name="Kiefer A.F."/>
            <person name="Nichols A."/>
            <person name="Cepeda A.J."/>
            <person name="Yan W."/>
            <person name="Fan B."/>
            <person name="Jiang Y."/>
            <person name="Adhikari A."/>
            <person name="Zheng C.-J."/>
            <person name="Schuster L."/>
            <person name="Cowan T.M."/>
            <person name="Smanski M.J."/>
            <person name="Chevrette M.G."/>
            <person name="De Carvalho L.P.S."/>
            <person name="Shen B."/>
        </authorList>
    </citation>
    <scope>NUCLEOTIDE SEQUENCE [LARGE SCALE GENOMIC DNA]</scope>
    <source>
        <strain evidence="1 2">NPDC015755</strain>
    </source>
</reference>
<dbReference type="EMBL" id="JBIBSM010000024">
    <property type="protein sequence ID" value="MFF8280633.1"/>
    <property type="molecule type" value="Genomic_DNA"/>
</dbReference>
<dbReference type="InterPro" id="IPR006597">
    <property type="entry name" value="Sel1-like"/>
</dbReference>
<dbReference type="SMART" id="SM00671">
    <property type="entry name" value="SEL1"/>
    <property type="match status" value="5"/>
</dbReference>
<sequence length="257" mass="27624">MPDEPSRIAATAHRLMDAASEGDPTAAEVLRETLPSLRSAAEAGDLEAQEVLGGVLLEWEENPAEAAPWFRRAAERGSAVGKRSLAYLYVNGLGVEQDAATAEQLFREAADAGDAYAQFNLAQMWWGRRDPQAVAALLRTAAEGGVTDAYVVLGDLLGAMGKETEALDCYLTAAEAGDDRGMYVAACWYRDGTAARRDTVEALRWFFAMIEVGNADSLHEAITMARGMTDEEIRRAGELAGQPGSAAAMVDTVRKHR</sequence>
<dbReference type="InterPro" id="IPR050767">
    <property type="entry name" value="Sel1_AlgK"/>
</dbReference>
<comment type="caution">
    <text evidence="1">The sequence shown here is derived from an EMBL/GenBank/DDBJ whole genome shotgun (WGS) entry which is preliminary data.</text>
</comment>
<proteinExistence type="predicted"/>
<evidence type="ECO:0000313" key="1">
    <source>
        <dbReference type="EMBL" id="MFF8280633.1"/>
    </source>
</evidence>
<evidence type="ECO:0000313" key="2">
    <source>
        <dbReference type="Proteomes" id="UP001603013"/>
    </source>
</evidence>
<dbReference type="SUPFAM" id="SSF81901">
    <property type="entry name" value="HCP-like"/>
    <property type="match status" value="1"/>
</dbReference>
<dbReference type="InterPro" id="IPR011990">
    <property type="entry name" value="TPR-like_helical_dom_sf"/>
</dbReference>
<dbReference type="RefSeq" id="WP_391937434.1">
    <property type="nucleotide sequence ID" value="NZ_JBIBSM010000024.1"/>
</dbReference>
<dbReference type="Gene3D" id="1.25.40.10">
    <property type="entry name" value="Tetratricopeptide repeat domain"/>
    <property type="match status" value="2"/>
</dbReference>
<dbReference type="PANTHER" id="PTHR11102:SF160">
    <property type="entry name" value="ERAD-ASSOCIATED E3 UBIQUITIN-PROTEIN LIGASE COMPONENT HRD3"/>
    <property type="match status" value="1"/>
</dbReference>